<evidence type="ECO:0000313" key="4">
    <source>
        <dbReference type="Proteomes" id="UP001412239"/>
    </source>
</evidence>
<keyword evidence="4" id="KW-1185">Reference proteome</keyword>
<keyword evidence="2" id="KW-0812">Transmembrane</keyword>
<proteinExistence type="predicted"/>
<feature type="compositionally biased region" description="Polar residues" evidence="1">
    <location>
        <begin position="384"/>
        <end position="396"/>
    </location>
</feature>
<evidence type="ECO:0000256" key="2">
    <source>
        <dbReference type="SAM" id="Phobius"/>
    </source>
</evidence>
<gene>
    <name evidence="3" type="ORF">GSTUAT00008207001</name>
</gene>
<feature type="region of interest" description="Disordered" evidence="1">
    <location>
        <begin position="1"/>
        <end position="157"/>
    </location>
</feature>
<dbReference type="AlphaFoldDB" id="A0A292PJ85"/>
<reference evidence="3" key="1">
    <citation type="submission" date="2015-10" db="EMBL/GenBank/DDBJ databases">
        <authorList>
            <person name="Regsiter A."/>
            <person name="william w."/>
        </authorList>
    </citation>
    <scope>NUCLEOTIDE SEQUENCE</scope>
    <source>
        <strain evidence="3">Montdore</strain>
    </source>
</reference>
<feature type="compositionally biased region" description="Low complexity" evidence="1">
    <location>
        <begin position="98"/>
        <end position="119"/>
    </location>
</feature>
<feature type="compositionally biased region" description="Basic residues" evidence="1">
    <location>
        <begin position="468"/>
        <end position="478"/>
    </location>
</feature>
<dbReference type="Proteomes" id="UP001412239">
    <property type="component" value="Unassembled WGS sequence"/>
</dbReference>
<feature type="transmembrane region" description="Helical" evidence="2">
    <location>
        <begin position="274"/>
        <end position="296"/>
    </location>
</feature>
<evidence type="ECO:0000313" key="3">
    <source>
        <dbReference type="EMBL" id="CUS07702.1"/>
    </source>
</evidence>
<protein>
    <submittedName>
        <fullName evidence="3">Uncharacterized protein</fullName>
    </submittedName>
</protein>
<organism evidence="3 4">
    <name type="scientific">Tuber aestivum</name>
    <name type="common">summer truffle</name>
    <dbReference type="NCBI Taxonomy" id="59557"/>
    <lineage>
        <taxon>Eukaryota</taxon>
        <taxon>Fungi</taxon>
        <taxon>Dikarya</taxon>
        <taxon>Ascomycota</taxon>
        <taxon>Pezizomycotina</taxon>
        <taxon>Pezizomycetes</taxon>
        <taxon>Pezizales</taxon>
        <taxon>Tuberaceae</taxon>
        <taxon>Tuber</taxon>
    </lineage>
</organism>
<evidence type="ECO:0000256" key="1">
    <source>
        <dbReference type="SAM" id="MobiDB-lite"/>
    </source>
</evidence>
<sequence>MPPPFLTLDPRTSPITLSPFPSPKISPRSDTDDLGPSQDEDDSVSPLTPNDYSRLSGFPQLSGFDFAFDNRSSSDDPPSPSGPRRISEAASVEQLIRPASVARNSASSSSSSSSSAAPAAAPPPLSIVVPPSTAMGGVHRPAAAAEDSEAPPPYSRYAGASQPPAVLNPAWGGAAARVAGARNVSSMVPVAVYTRGQRGFAPVAGVPVNGNPRRQSGQRGLHALALADQSQQQGGQLSRRDSWREKITAGYWETEVEVETGSENKRLTRKGRRCIFAVMGLVLLVIIIIAVVVGVVTTRKDEDDSDDDDTSRKSANMESLLPELPEGTHVVKPRGIPEKLYSCVSNPSFWSCDLPSDSLFPKIVVPDGGPVLPEFRFTIRKETGSGSDMRANSTPAPENETDYTNVAEVDEVRADPKSGHMTNYYISLVTRDPSAIDQDPSRATDNETSSASLREPPRASEVNDSSKSPRKRGLRSKRQSPPASAKNMLPETIESQPLRFFDGGLETEHYGFHMYYTKTIRVTPPTESSTPDPAGGLTLNEGEGTDVRWERTRFKVVIWTKKLSDGRAVLVDPQGRKVQASADTDGFPYAVSIVQDRHGDRGPITPGPGLPEPVQEKLGESERCRCEWTNWRTNLRQ</sequence>
<name>A0A292PJ85_9PEZI</name>
<keyword evidence="2" id="KW-0472">Membrane</keyword>
<feature type="region of interest" description="Disordered" evidence="1">
    <location>
        <begin position="432"/>
        <end position="491"/>
    </location>
</feature>
<feature type="region of interest" description="Disordered" evidence="1">
    <location>
        <begin position="383"/>
        <end position="418"/>
    </location>
</feature>
<accession>A0A292PJ85</accession>
<keyword evidence="2" id="KW-1133">Transmembrane helix</keyword>
<dbReference type="EMBL" id="LN891181">
    <property type="protein sequence ID" value="CUS07702.1"/>
    <property type="molecule type" value="Genomic_DNA"/>
</dbReference>
<feature type="region of interest" description="Disordered" evidence="1">
    <location>
        <begin position="299"/>
        <end position="322"/>
    </location>
</feature>